<dbReference type="InterPro" id="IPR011008">
    <property type="entry name" value="Dimeric_a/b-barrel"/>
</dbReference>
<organism evidence="1 2">
    <name type="scientific">Autumnicola musiva</name>
    <dbReference type="NCBI Taxonomy" id="3075589"/>
    <lineage>
        <taxon>Bacteria</taxon>
        <taxon>Pseudomonadati</taxon>
        <taxon>Bacteroidota</taxon>
        <taxon>Flavobacteriia</taxon>
        <taxon>Flavobacteriales</taxon>
        <taxon>Flavobacteriaceae</taxon>
        <taxon>Autumnicola</taxon>
    </lineage>
</organism>
<dbReference type="PANTHER" id="PTHR43239">
    <property type="entry name" value="UPF0734 PROTEIN DDB_G0273871/DDB_G0273177"/>
    <property type="match status" value="1"/>
</dbReference>
<dbReference type="InterPro" id="IPR008000">
    <property type="entry name" value="Rham/fucose_mutarotase"/>
</dbReference>
<comment type="caution">
    <text evidence="1">The sequence shown here is derived from an EMBL/GenBank/DDBJ whole genome shotgun (WGS) entry which is preliminary data.</text>
</comment>
<dbReference type="PANTHER" id="PTHR43239:SF1">
    <property type="entry name" value="UPF0734 PROTEIN DDB_G0273871_DDB_G0273177"/>
    <property type="match status" value="1"/>
</dbReference>
<name>A0ABU3D2V7_9FLAO</name>
<reference evidence="1 2" key="1">
    <citation type="submission" date="2023-09" db="EMBL/GenBank/DDBJ databases">
        <authorList>
            <person name="Rey-Velasco X."/>
        </authorList>
    </citation>
    <scope>NUCLEOTIDE SEQUENCE [LARGE SCALE GENOMIC DNA]</scope>
    <source>
        <strain evidence="1 2">F117</strain>
    </source>
</reference>
<dbReference type="Proteomes" id="UP001262582">
    <property type="component" value="Unassembled WGS sequence"/>
</dbReference>
<accession>A0ABU3D2V7</accession>
<dbReference type="RefSeq" id="WP_311502263.1">
    <property type="nucleotide sequence ID" value="NZ_JAVRHK010000002.1"/>
</dbReference>
<dbReference type="EMBL" id="JAVRHK010000002">
    <property type="protein sequence ID" value="MDT0675869.1"/>
    <property type="molecule type" value="Genomic_DNA"/>
</dbReference>
<evidence type="ECO:0000313" key="1">
    <source>
        <dbReference type="EMBL" id="MDT0675869.1"/>
    </source>
</evidence>
<proteinExistence type="predicted"/>
<gene>
    <name evidence="1" type="ORF">RM539_04645</name>
</gene>
<evidence type="ECO:0000313" key="2">
    <source>
        <dbReference type="Proteomes" id="UP001262582"/>
    </source>
</evidence>
<dbReference type="InterPro" id="IPR052996">
    <property type="entry name" value="Carb_Metab_Mutarotase"/>
</dbReference>
<dbReference type="Gene3D" id="3.30.70.100">
    <property type="match status" value="1"/>
</dbReference>
<protein>
    <submittedName>
        <fullName evidence="1">L-rhamnose mutarotase</fullName>
    </submittedName>
</protein>
<dbReference type="SUPFAM" id="SSF54909">
    <property type="entry name" value="Dimeric alpha+beta barrel"/>
    <property type="match status" value="1"/>
</dbReference>
<sequence length="114" mass="13752">MKHSKKIFVLDLKDNPHLIAEYLEHHKNVWPEVLETFELKGIEEMEVYHVYDRLVMVININENYDGSDKNLTEKAIAITDEWEKLMWKYQKAVPEAKKGQKWVEMKPIFKYPKF</sequence>
<keyword evidence="2" id="KW-1185">Reference proteome</keyword>
<dbReference type="Pfam" id="PF05336">
    <property type="entry name" value="rhaM"/>
    <property type="match status" value="1"/>
</dbReference>